<keyword evidence="3" id="KW-1185">Reference proteome</keyword>
<reference evidence="2" key="1">
    <citation type="submission" date="2012-04" db="EMBL/GenBank/DDBJ databases">
        <title>Finished genome of Dactylococcopsis salina PCC 8305.</title>
        <authorList>
            <consortium name="US DOE Joint Genome Institute"/>
            <person name="Gugger M."/>
            <person name="Coursin T."/>
            <person name="Rippka R."/>
            <person name="Tandeau De Marsac N."/>
            <person name="Huntemann M."/>
            <person name="Wei C.-L."/>
            <person name="Han J."/>
            <person name="Detter J.C."/>
            <person name="Han C."/>
            <person name="Tapia R."/>
            <person name="Daligault H."/>
            <person name="Chen A."/>
            <person name="Krypides N."/>
            <person name="Mavromatis K."/>
            <person name="Markowitz V."/>
            <person name="Szeto E."/>
            <person name="Ivanova N."/>
            <person name="Ovchinnikova G."/>
            <person name="Pagani I."/>
            <person name="Pati A."/>
            <person name="Goodwin L."/>
            <person name="Peters L."/>
            <person name="Pitluck S."/>
            <person name="Woyke T."/>
            <person name="Kerfeld C."/>
        </authorList>
    </citation>
    <scope>NUCLEOTIDE SEQUENCE [LARGE SCALE GENOMIC DNA]</scope>
    <source>
        <strain evidence="2">PCC 8305</strain>
    </source>
</reference>
<dbReference type="HOGENOM" id="CLU_1159587_0_0_3"/>
<dbReference type="Gene3D" id="3.40.1000.10">
    <property type="entry name" value="Mog1/PsbP, alpha/beta/alpha sandwich"/>
    <property type="match status" value="1"/>
</dbReference>
<dbReference type="OrthoDB" id="573118at2"/>
<dbReference type="STRING" id="13035.Dacsa_0895"/>
<feature type="chain" id="PRO_5003938939" description="DUF1795 domain-containing protein" evidence="1">
    <location>
        <begin position="33"/>
        <end position="239"/>
    </location>
</feature>
<dbReference type="eggNOG" id="COG0515">
    <property type="taxonomic scope" value="Bacteria"/>
</dbReference>
<dbReference type="EMBL" id="CP003944">
    <property type="protein sequence ID" value="AFZ49628.1"/>
    <property type="molecule type" value="Genomic_DNA"/>
</dbReference>
<name>K9YU43_DACS8</name>
<proteinExistence type="predicted"/>
<dbReference type="Proteomes" id="UP000010482">
    <property type="component" value="Chromosome"/>
</dbReference>
<dbReference type="AlphaFoldDB" id="K9YU43"/>
<evidence type="ECO:0008006" key="4">
    <source>
        <dbReference type="Google" id="ProtNLM"/>
    </source>
</evidence>
<protein>
    <recommendedName>
        <fullName evidence="4">DUF1795 domain-containing protein</fullName>
    </recommendedName>
</protein>
<dbReference type="RefSeq" id="WP_015228640.1">
    <property type="nucleotide sequence ID" value="NC_019780.1"/>
</dbReference>
<dbReference type="KEGG" id="dsl:Dacsa_0895"/>
<accession>K9YU43</accession>
<sequence>MSRCKNQPKLSHCFWKNLLLVCLLFILSSCQDFSPKNPNVSSTQASLEAVTPQLKAFDLEAENWQTIKGEGVSLSLPKTYRGGNPLRDFTAIEEALKGLDQGYQKRLQAIKQNLDQIVFMAFDARSITPDALTNVNILKQPIEADVTLENYLETAVEALEKTHKIEGEIITTQGEKSLGRIIATVTTEEGVAMKQLFYFQPEAETMWITNYTTPESEFQNRVSNFEQSIASLKSGSPNQ</sequence>
<dbReference type="PROSITE" id="PS51257">
    <property type="entry name" value="PROKAR_LIPOPROTEIN"/>
    <property type="match status" value="1"/>
</dbReference>
<evidence type="ECO:0000313" key="2">
    <source>
        <dbReference type="EMBL" id="AFZ49628.1"/>
    </source>
</evidence>
<keyword evidence="1" id="KW-0732">Signal</keyword>
<feature type="signal peptide" evidence="1">
    <location>
        <begin position="1"/>
        <end position="32"/>
    </location>
</feature>
<organism evidence="2 3">
    <name type="scientific">Dactylococcopsis salina (strain PCC 8305)</name>
    <name type="common">Myxobactron salinum</name>
    <dbReference type="NCBI Taxonomy" id="13035"/>
    <lineage>
        <taxon>Bacteria</taxon>
        <taxon>Bacillati</taxon>
        <taxon>Cyanobacteriota</taxon>
        <taxon>Cyanophyceae</taxon>
        <taxon>Nodosilineales</taxon>
        <taxon>Cymatolegaceae</taxon>
        <taxon>Dactylococcopsis</taxon>
    </lineage>
</organism>
<evidence type="ECO:0000256" key="1">
    <source>
        <dbReference type="SAM" id="SignalP"/>
    </source>
</evidence>
<gene>
    <name evidence="2" type="ORF">Dacsa_0895</name>
</gene>
<evidence type="ECO:0000313" key="3">
    <source>
        <dbReference type="Proteomes" id="UP000010482"/>
    </source>
</evidence>